<protein>
    <submittedName>
        <fullName evidence="2">Tyrosinase</fullName>
        <ecNumber evidence="2">1.14.18.1</ecNumber>
    </submittedName>
</protein>
<dbReference type="OrthoDB" id="2874181at2"/>
<evidence type="ECO:0000259" key="1">
    <source>
        <dbReference type="PROSITE" id="PS00498"/>
    </source>
</evidence>
<dbReference type="PROSITE" id="PS00498">
    <property type="entry name" value="TYROSINASE_2"/>
    <property type="match status" value="1"/>
</dbReference>
<dbReference type="Gene3D" id="1.10.1280.10">
    <property type="entry name" value="Di-copper center containing domain from catechol oxidase"/>
    <property type="match status" value="1"/>
</dbReference>
<gene>
    <name evidence="2" type="primary">melC2</name>
    <name evidence="2" type="ORF">ROA7745_03878</name>
</gene>
<dbReference type="EC" id="1.14.18.1" evidence="2"/>
<accession>A0A1X7BWK5</accession>
<name>A0A1X7BWK5_9RHOB</name>
<dbReference type="Pfam" id="PF00264">
    <property type="entry name" value="Tyrosinase"/>
    <property type="match status" value="1"/>
</dbReference>
<dbReference type="AlphaFoldDB" id="A0A1X7BWK5"/>
<reference evidence="2 3" key="1">
    <citation type="submission" date="2017-03" db="EMBL/GenBank/DDBJ databases">
        <authorList>
            <person name="Afonso C.L."/>
            <person name="Miller P.J."/>
            <person name="Scott M.A."/>
            <person name="Spackman E."/>
            <person name="Goraichik I."/>
            <person name="Dimitrov K.M."/>
            <person name="Suarez D.L."/>
            <person name="Swayne D.E."/>
        </authorList>
    </citation>
    <scope>NUCLEOTIDE SEQUENCE [LARGE SCALE GENOMIC DNA]</scope>
    <source>
        <strain evidence="2 3">CECT 7745</strain>
    </source>
</reference>
<keyword evidence="2" id="KW-0560">Oxidoreductase</keyword>
<dbReference type="InterPro" id="IPR002227">
    <property type="entry name" value="Tyrosinase_Cu-bd"/>
</dbReference>
<dbReference type="Proteomes" id="UP000193224">
    <property type="component" value="Unassembled WGS sequence"/>
</dbReference>
<keyword evidence="3" id="KW-1185">Reference proteome</keyword>
<evidence type="ECO:0000313" key="3">
    <source>
        <dbReference type="Proteomes" id="UP000193224"/>
    </source>
</evidence>
<dbReference type="InterPro" id="IPR008922">
    <property type="entry name" value="Di-copper_centre_dom_sf"/>
</dbReference>
<organism evidence="2 3">
    <name type="scientific">Roseovarius aestuarii</name>
    <dbReference type="NCBI Taxonomy" id="475083"/>
    <lineage>
        <taxon>Bacteria</taxon>
        <taxon>Pseudomonadati</taxon>
        <taxon>Pseudomonadota</taxon>
        <taxon>Alphaproteobacteria</taxon>
        <taxon>Rhodobacterales</taxon>
        <taxon>Roseobacteraceae</taxon>
        <taxon>Roseovarius</taxon>
    </lineage>
</organism>
<dbReference type="EMBL" id="FWXB01000019">
    <property type="protein sequence ID" value="SMC14016.1"/>
    <property type="molecule type" value="Genomic_DNA"/>
</dbReference>
<sequence length="82" mass="8973">MGPGTSPNDPVFFLHHANVDRIWSKWAPSGGNEPYVPMQGCSYGHTANDPMYPWDGRTLPEAVTVLQGDDPRDTVYVEPATG</sequence>
<proteinExistence type="predicted"/>
<feature type="domain" description="Tyrosinase copper-binding" evidence="1">
    <location>
        <begin position="9"/>
        <end position="20"/>
    </location>
</feature>
<dbReference type="SUPFAM" id="SSF48056">
    <property type="entry name" value="Di-copper centre-containing domain"/>
    <property type="match status" value="1"/>
</dbReference>
<evidence type="ECO:0000313" key="2">
    <source>
        <dbReference type="EMBL" id="SMC14016.1"/>
    </source>
</evidence>
<dbReference type="GO" id="GO:0004503">
    <property type="term" value="F:tyrosinase activity"/>
    <property type="evidence" value="ECO:0007669"/>
    <property type="project" value="UniProtKB-EC"/>
</dbReference>